<dbReference type="OrthoDB" id="95278at2"/>
<evidence type="ECO:0008006" key="3">
    <source>
        <dbReference type="Google" id="ProtNLM"/>
    </source>
</evidence>
<gene>
    <name evidence="1" type="ORF">GCM10011510_08290</name>
</gene>
<dbReference type="RefSeq" id="WP_068993892.1">
    <property type="nucleotide sequence ID" value="NZ_BMJN01000010.1"/>
</dbReference>
<dbReference type="InterPro" id="IPR029064">
    <property type="entry name" value="Ribosomal_eL30-like_sf"/>
</dbReference>
<protein>
    <recommendedName>
        <fullName evidence="3">DUF1694 domain-containing protein</fullName>
    </recommendedName>
</protein>
<dbReference type="Proteomes" id="UP000660801">
    <property type="component" value="Unassembled WGS sequence"/>
</dbReference>
<evidence type="ECO:0000313" key="2">
    <source>
        <dbReference type="Proteomes" id="UP000660801"/>
    </source>
</evidence>
<dbReference type="Gene3D" id="3.30.1330.30">
    <property type="match status" value="1"/>
</dbReference>
<dbReference type="EMBL" id="BMJN01000010">
    <property type="protein sequence ID" value="GGE29314.1"/>
    <property type="molecule type" value="Genomic_DNA"/>
</dbReference>
<dbReference type="Pfam" id="PF07997">
    <property type="entry name" value="DUF1694"/>
    <property type="match status" value="1"/>
</dbReference>
<proteinExistence type="predicted"/>
<accession>A0A917EG22</accession>
<reference evidence="1" key="2">
    <citation type="submission" date="2020-09" db="EMBL/GenBank/DDBJ databases">
        <authorList>
            <person name="Sun Q."/>
            <person name="Zhou Y."/>
        </authorList>
    </citation>
    <scope>NUCLEOTIDE SEQUENCE</scope>
    <source>
        <strain evidence="1">CGMCC 1.15533</strain>
    </source>
</reference>
<dbReference type="InterPro" id="IPR012543">
    <property type="entry name" value="DUF1694"/>
</dbReference>
<keyword evidence="2" id="KW-1185">Reference proteome</keyword>
<name>A0A917EG22_9STRE</name>
<sequence length="151" mass="17344">MTDLHEFIQQQAAGGLKVKPDEQRKFLETFEERVIVDATLEEINNPLLKEYFSHILTAIKADFQPVLVKISPMMTTKDQLFYLKTAQDLGCESTIVSEDCQSPLGLVIHTDHAVEIEDKDMMTRYAPLLLPAEEKATQKTKKLSFWKKLFQ</sequence>
<evidence type="ECO:0000313" key="1">
    <source>
        <dbReference type="EMBL" id="GGE29314.1"/>
    </source>
</evidence>
<dbReference type="AlphaFoldDB" id="A0A917EG22"/>
<reference evidence="1" key="1">
    <citation type="journal article" date="2014" name="Int. J. Syst. Evol. Microbiol.">
        <title>Complete genome sequence of Corynebacterium casei LMG S-19264T (=DSM 44701T), isolated from a smear-ripened cheese.</title>
        <authorList>
            <consortium name="US DOE Joint Genome Institute (JGI-PGF)"/>
            <person name="Walter F."/>
            <person name="Albersmeier A."/>
            <person name="Kalinowski J."/>
            <person name="Ruckert C."/>
        </authorList>
    </citation>
    <scope>NUCLEOTIDE SEQUENCE</scope>
    <source>
        <strain evidence="1">CGMCC 1.15533</strain>
    </source>
</reference>
<dbReference type="SUPFAM" id="SSF160515">
    <property type="entry name" value="YueI-like"/>
    <property type="match status" value="1"/>
</dbReference>
<organism evidence="1 2">
    <name type="scientific">Streptococcus himalayensis</name>
    <dbReference type="NCBI Taxonomy" id="1888195"/>
    <lineage>
        <taxon>Bacteria</taxon>
        <taxon>Bacillati</taxon>
        <taxon>Bacillota</taxon>
        <taxon>Bacilli</taxon>
        <taxon>Lactobacillales</taxon>
        <taxon>Streptococcaceae</taxon>
        <taxon>Streptococcus</taxon>
    </lineage>
</organism>
<comment type="caution">
    <text evidence="1">The sequence shown here is derived from an EMBL/GenBank/DDBJ whole genome shotgun (WGS) entry which is preliminary data.</text>
</comment>